<dbReference type="InParanoid" id="I3EIA5"/>
<dbReference type="OrthoDB" id="10327867at2759"/>
<feature type="compositionally biased region" description="Polar residues" evidence="1">
    <location>
        <begin position="483"/>
        <end position="500"/>
    </location>
</feature>
<dbReference type="EMBL" id="GL870877">
    <property type="protein sequence ID" value="EIJ88952.1"/>
    <property type="molecule type" value="Genomic_DNA"/>
</dbReference>
<accession>I3EIA5</accession>
<dbReference type="AlphaFoldDB" id="I3EIA5"/>
<keyword evidence="2" id="KW-0472">Membrane</keyword>
<keyword evidence="2" id="KW-0812">Transmembrane</keyword>
<keyword evidence="4" id="KW-1185">Reference proteome</keyword>
<evidence type="ECO:0000313" key="3">
    <source>
        <dbReference type="EMBL" id="EIJ88952.1"/>
    </source>
</evidence>
<sequence length="816" mass="94027">MKMYNGYSSIKENGRGSRDISYLKENNQVLYRYVNICKYMRISIKTTRIFLYMAYAAVIFFIISEVHCDISMKELDEVQRTIIKHFQNGKMILINPDGPLSLLGVHMNKHILKRPLDKNALSSTETVNTQKIEENRKMSTVEDCLVPDMDVVDNTQETTSNKHIPERVKTTEVVPPPDNLSINSFTQFLEYYKNTNEISYSIIAILLILSEGLDIPLRFENEDSYLVLFNNMEEKKIIFRINMSIVQSSVAHTNPNKKARNAVYKKGAVKYIKFFMQGEKQHGEEKPNAQLTEPFDINKFINSQRWHIQNYIWNYISSGEELLKIIRNVYCILIEIAKNSELVDLKIHNSVIMTVLSNCFVTVHSYQEVMYNFICLSKFEILLDNHRVQLLPFRTKRDVSVFSCIQIPNSRNSMHNRLGPEKIHSCIESALLNLFLCFAFDVRTGVYDISHIENANSDLMAFFKVYTTPKKVNEKEDVEDASGSVNYSTSEDYTDSHVSSMSEDGDLEYIGPSAFNNVRLFNYNQPSENGLQLVPELPSNSNLLSSNTDDHLWQEIGNNDNNNRNANPERNRTAEIPNDFMRENFSEDIRQSILEDDLESDSEKATTNAFNHWVKIVSNIDDAGIWYKKEGKYGISLGILNMLRVIIHLTKSGNKELKEIAMFVECLKSPPILQNLYDLLEKYIERIFIPLFNCSHQKYSKNKIPLKKVNISVKLSNIENQFSSIPSIEIYGDLTITYTYDDISASITISCRDGHAITSYKSQKSGLCKVKYNDAKTMQKDYINKNTFAGYTLWEYINQEIEYEHAPKAACSSNNN</sequence>
<keyword evidence="2" id="KW-1133">Transmembrane helix</keyword>
<reference evidence="3" key="1">
    <citation type="submission" date="2011-01" db="EMBL/GenBank/DDBJ databases">
        <title>The Genome Sequence of Nematocida parisii strain ERTm3.</title>
        <authorList>
            <consortium name="The Broad Institute Genome Sequencing Platform"/>
            <consortium name="The Broad Institute Genome Sequencing Center for Infectious Disease"/>
            <person name="Cuomo C."/>
            <person name="Troemel E."/>
            <person name="Young S.K."/>
            <person name="Zeng Q."/>
            <person name="Gargeya S."/>
            <person name="Fitzgerald M."/>
            <person name="Haas B."/>
            <person name="Abouelleil A."/>
            <person name="Alvarado L."/>
            <person name="Arachchi H.M."/>
            <person name="Berlin A."/>
            <person name="Chapman S.B."/>
            <person name="Gearin G."/>
            <person name="Goldberg J."/>
            <person name="Griggs A."/>
            <person name="Gujja S."/>
            <person name="Hansen M."/>
            <person name="Heiman D."/>
            <person name="Howarth C."/>
            <person name="Larimer J."/>
            <person name="Lui A."/>
            <person name="MacDonald P.J.P."/>
            <person name="McCowen C."/>
            <person name="Montmayeur A."/>
            <person name="Murphy C."/>
            <person name="Neiman D."/>
            <person name="Pearson M."/>
            <person name="Priest M."/>
            <person name="Roberts A."/>
            <person name="Saif S."/>
            <person name="Shea T."/>
            <person name="Sisk P."/>
            <person name="Stolte C."/>
            <person name="Sykes S."/>
            <person name="Wortman J."/>
            <person name="Nusbaum C."/>
            <person name="Birren B."/>
        </authorList>
    </citation>
    <scope>NUCLEOTIDE SEQUENCE</scope>
    <source>
        <strain evidence="3">ERTm3</strain>
    </source>
</reference>
<feature type="transmembrane region" description="Helical" evidence="2">
    <location>
        <begin position="49"/>
        <end position="67"/>
    </location>
</feature>
<evidence type="ECO:0000256" key="1">
    <source>
        <dbReference type="SAM" id="MobiDB-lite"/>
    </source>
</evidence>
<dbReference type="HOGENOM" id="CLU_346147_0_0_1"/>
<feature type="region of interest" description="Disordered" evidence="1">
    <location>
        <begin position="476"/>
        <end position="500"/>
    </location>
</feature>
<dbReference type="VEuPathDB" id="MicrosporidiaDB:NEQG_00771"/>
<evidence type="ECO:0000256" key="2">
    <source>
        <dbReference type="SAM" id="Phobius"/>
    </source>
</evidence>
<proteinExistence type="predicted"/>
<dbReference type="Proteomes" id="UP000002872">
    <property type="component" value="Unassembled WGS sequence"/>
</dbReference>
<gene>
    <name evidence="3" type="ORF">NEQG_00771</name>
</gene>
<evidence type="ECO:0000313" key="4">
    <source>
        <dbReference type="Proteomes" id="UP000002872"/>
    </source>
</evidence>
<protein>
    <submittedName>
        <fullName evidence="3">Uncharacterized protein</fullName>
    </submittedName>
</protein>
<name>I3EIA5_NEMP3</name>
<organism evidence="3 4">
    <name type="scientific">Nematocida parisii (strain ERTm3)</name>
    <name type="common">Nematode killer fungus</name>
    <dbReference type="NCBI Taxonomy" id="935791"/>
    <lineage>
        <taxon>Eukaryota</taxon>
        <taxon>Fungi</taxon>
        <taxon>Fungi incertae sedis</taxon>
        <taxon>Microsporidia</taxon>
        <taxon>Nematocida</taxon>
    </lineage>
</organism>